<evidence type="ECO:0000259" key="4">
    <source>
        <dbReference type="PROSITE" id="PS50932"/>
    </source>
</evidence>
<keyword evidence="6" id="KW-1185">Reference proteome</keyword>
<evidence type="ECO:0000256" key="3">
    <source>
        <dbReference type="ARBA" id="ARBA00023163"/>
    </source>
</evidence>
<keyword evidence="3" id="KW-0804">Transcription</keyword>
<dbReference type="CDD" id="cd06267">
    <property type="entry name" value="PBP1_LacI_sugar_binding-like"/>
    <property type="match status" value="1"/>
</dbReference>
<evidence type="ECO:0000256" key="1">
    <source>
        <dbReference type="ARBA" id="ARBA00023015"/>
    </source>
</evidence>
<dbReference type="SMART" id="SM00354">
    <property type="entry name" value="HTH_LACI"/>
    <property type="match status" value="1"/>
</dbReference>
<dbReference type="Pfam" id="PF13377">
    <property type="entry name" value="Peripla_BP_3"/>
    <property type="match status" value="1"/>
</dbReference>
<reference evidence="5 6" key="1">
    <citation type="submission" date="2021-08" db="EMBL/GenBank/DDBJ databases">
        <title>Devosia salina sp. nov., isolated from the South China Sea sediment.</title>
        <authorList>
            <person name="Zhou Z."/>
        </authorList>
    </citation>
    <scope>NUCLEOTIDE SEQUENCE [LARGE SCALE GENOMIC DNA]</scope>
    <source>
        <strain evidence="5 6">SCS-3</strain>
    </source>
</reference>
<dbReference type="PROSITE" id="PS50932">
    <property type="entry name" value="HTH_LACI_2"/>
    <property type="match status" value="1"/>
</dbReference>
<dbReference type="PANTHER" id="PTHR30146">
    <property type="entry name" value="LACI-RELATED TRANSCRIPTIONAL REPRESSOR"/>
    <property type="match status" value="1"/>
</dbReference>
<dbReference type="Gene3D" id="1.10.260.40">
    <property type="entry name" value="lambda repressor-like DNA-binding domains"/>
    <property type="match status" value="1"/>
</dbReference>
<dbReference type="PANTHER" id="PTHR30146:SF109">
    <property type="entry name" value="HTH-TYPE TRANSCRIPTIONAL REGULATOR GALS"/>
    <property type="match status" value="1"/>
</dbReference>
<accession>A0ABX8WIV6</accession>
<dbReference type="SUPFAM" id="SSF47413">
    <property type="entry name" value="lambda repressor-like DNA-binding domains"/>
    <property type="match status" value="1"/>
</dbReference>
<gene>
    <name evidence="5" type="ORF">K1X15_18755</name>
</gene>
<organism evidence="5 6">
    <name type="scientific">Devosia salina</name>
    <dbReference type="NCBI Taxonomy" id="2860336"/>
    <lineage>
        <taxon>Bacteria</taxon>
        <taxon>Pseudomonadati</taxon>
        <taxon>Pseudomonadota</taxon>
        <taxon>Alphaproteobacteria</taxon>
        <taxon>Hyphomicrobiales</taxon>
        <taxon>Devosiaceae</taxon>
        <taxon>Devosia</taxon>
    </lineage>
</organism>
<protein>
    <submittedName>
        <fullName evidence="5">LacI family transcriptional regulator</fullName>
    </submittedName>
</protein>
<dbReference type="RefSeq" id="WP_104894915.1">
    <property type="nucleotide sequence ID" value="NZ_CP080590.1"/>
</dbReference>
<dbReference type="SUPFAM" id="SSF53822">
    <property type="entry name" value="Periplasmic binding protein-like I"/>
    <property type="match status" value="1"/>
</dbReference>
<dbReference type="EMBL" id="CP080590">
    <property type="protein sequence ID" value="QYO76597.1"/>
    <property type="molecule type" value="Genomic_DNA"/>
</dbReference>
<dbReference type="InterPro" id="IPR028082">
    <property type="entry name" value="Peripla_BP_I"/>
</dbReference>
<dbReference type="PROSITE" id="PS00356">
    <property type="entry name" value="HTH_LACI_1"/>
    <property type="match status" value="1"/>
</dbReference>
<name>A0ABX8WIV6_9HYPH</name>
<proteinExistence type="predicted"/>
<evidence type="ECO:0000256" key="2">
    <source>
        <dbReference type="ARBA" id="ARBA00023125"/>
    </source>
</evidence>
<dbReference type="Proteomes" id="UP000825799">
    <property type="component" value="Chromosome"/>
</dbReference>
<dbReference type="Pfam" id="PF00356">
    <property type="entry name" value="LacI"/>
    <property type="match status" value="1"/>
</dbReference>
<feature type="domain" description="HTH lacI-type" evidence="4">
    <location>
        <begin position="2"/>
        <end position="56"/>
    </location>
</feature>
<keyword evidence="2" id="KW-0238">DNA-binding</keyword>
<dbReference type="InterPro" id="IPR010982">
    <property type="entry name" value="Lambda_DNA-bd_dom_sf"/>
</dbReference>
<keyword evidence="1" id="KW-0805">Transcription regulation</keyword>
<dbReference type="CDD" id="cd01392">
    <property type="entry name" value="HTH_LacI"/>
    <property type="match status" value="1"/>
</dbReference>
<dbReference type="InterPro" id="IPR046335">
    <property type="entry name" value="LacI/GalR-like_sensor"/>
</dbReference>
<evidence type="ECO:0000313" key="5">
    <source>
        <dbReference type="EMBL" id="QYO76597.1"/>
    </source>
</evidence>
<dbReference type="InterPro" id="IPR000843">
    <property type="entry name" value="HTH_LacI"/>
</dbReference>
<sequence>MVKIQEVAKLAGVSLTTVSHVINHRDRVSPALRAKVEEAIDKLGYVPNRQAQSLRTGRTNVIAIMIPDICAPYYTEMVRAMQTALVDDGVDTLIYNTDVPGGHSEDHGHTYLKQIKTKGVDGLIVADAALHRIQHELAEVKIPTVFVGNLPSRSVDSIEQDGFASAYRMGEYLVSKGHKRIAHVTGPSFFNMSMLRQAGFERALKDGGVAMEDDLRYEGSFLPPSGYEAVDWLVERHGDDLPSAIFFASSRMARAALAGFADRGISVPGDIAVASYDIYEELADLRPRLTTIGVSPSDLGSGAIELLNERIAGYDGTPRQVVLPATLEIHETA</sequence>
<evidence type="ECO:0000313" key="6">
    <source>
        <dbReference type="Proteomes" id="UP000825799"/>
    </source>
</evidence>
<dbReference type="Gene3D" id="3.40.50.2300">
    <property type="match status" value="2"/>
</dbReference>